<keyword evidence="3" id="KW-1185">Reference proteome</keyword>
<dbReference type="RefSeq" id="WP_310091674.1">
    <property type="nucleotide sequence ID" value="NZ_JAVDTT010000002.1"/>
</dbReference>
<accession>A0ABU1RQW1</accession>
<evidence type="ECO:0000259" key="1">
    <source>
        <dbReference type="PROSITE" id="PS50943"/>
    </source>
</evidence>
<comment type="caution">
    <text evidence="2">The sequence shown here is derived from an EMBL/GenBank/DDBJ whole genome shotgun (WGS) entry which is preliminary data.</text>
</comment>
<dbReference type="Pfam" id="PF17765">
    <property type="entry name" value="MLTR_LBD"/>
    <property type="match status" value="1"/>
</dbReference>
<dbReference type="Pfam" id="PF13560">
    <property type="entry name" value="HTH_31"/>
    <property type="match status" value="1"/>
</dbReference>
<evidence type="ECO:0000313" key="2">
    <source>
        <dbReference type="EMBL" id="MDR6841163.1"/>
    </source>
</evidence>
<evidence type="ECO:0000313" key="3">
    <source>
        <dbReference type="Proteomes" id="UP001254759"/>
    </source>
</evidence>
<feature type="domain" description="HTH cro/C1-type" evidence="1">
    <location>
        <begin position="19"/>
        <end position="73"/>
    </location>
</feature>
<organism evidence="2 3">
    <name type="scientific">Pseudoxanthomonas sacheonensis</name>
    <dbReference type="NCBI Taxonomy" id="443615"/>
    <lineage>
        <taxon>Bacteria</taxon>
        <taxon>Pseudomonadati</taxon>
        <taxon>Pseudomonadota</taxon>
        <taxon>Gammaproteobacteria</taxon>
        <taxon>Lysobacterales</taxon>
        <taxon>Lysobacteraceae</taxon>
        <taxon>Pseudoxanthomonas</taxon>
    </lineage>
</organism>
<dbReference type="InterPro" id="IPR010982">
    <property type="entry name" value="Lambda_DNA-bd_dom_sf"/>
</dbReference>
<dbReference type="CDD" id="cd00093">
    <property type="entry name" value="HTH_XRE"/>
    <property type="match status" value="1"/>
</dbReference>
<dbReference type="PANTHER" id="PTHR35010">
    <property type="entry name" value="BLL4672 PROTEIN-RELATED"/>
    <property type="match status" value="1"/>
</dbReference>
<dbReference type="EMBL" id="JAVDTT010000002">
    <property type="protein sequence ID" value="MDR6841163.1"/>
    <property type="molecule type" value="Genomic_DNA"/>
</dbReference>
<dbReference type="InterPro" id="IPR001387">
    <property type="entry name" value="Cro/C1-type_HTH"/>
</dbReference>
<name>A0ABU1RQW1_9GAMM</name>
<sequence length="275" mass="31079">MTFQADAGALPYVPLGALLREWRTARRMSQLALAVEAGMSARHLSYVETGKAQPSREVISQLANALEMPLRERNALMIAGGYAPEFTENALSTPALERMRQAIDLIIAHQEPYPAFVLDRHWNVLKANQAATRVNRLLMNDRNSRHTNLLHQVFDPEDFRSVIINWAEVAEKFIRHAQEQLAASPTDMVLRNLVSELFQYPDVPEHWRRRDLTNGPAPVLTLAFHSDEGELRFFETITTFSMPRDLTLDELRIECAFPADDHTAAVCARLASAPP</sequence>
<dbReference type="PROSITE" id="PS50943">
    <property type="entry name" value="HTH_CROC1"/>
    <property type="match status" value="1"/>
</dbReference>
<dbReference type="Proteomes" id="UP001254759">
    <property type="component" value="Unassembled WGS sequence"/>
</dbReference>
<dbReference type="SUPFAM" id="SSF47413">
    <property type="entry name" value="lambda repressor-like DNA-binding domains"/>
    <property type="match status" value="1"/>
</dbReference>
<gene>
    <name evidence="2" type="ORF">J2W94_001448</name>
</gene>
<dbReference type="PANTHER" id="PTHR35010:SF4">
    <property type="entry name" value="BLL5781 PROTEIN"/>
    <property type="match status" value="1"/>
</dbReference>
<dbReference type="Gene3D" id="3.30.450.180">
    <property type="match status" value="1"/>
</dbReference>
<proteinExistence type="predicted"/>
<dbReference type="InterPro" id="IPR041413">
    <property type="entry name" value="MLTR_LBD"/>
</dbReference>
<reference evidence="2 3" key="1">
    <citation type="submission" date="2023-07" db="EMBL/GenBank/DDBJ databases">
        <title>Sorghum-associated microbial communities from plants grown in Nebraska, USA.</title>
        <authorList>
            <person name="Schachtman D."/>
        </authorList>
    </citation>
    <scope>NUCLEOTIDE SEQUENCE [LARGE SCALE GENOMIC DNA]</scope>
    <source>
        <strain evidence="2 3">BE107</strain>
    </source>
</reference>
<dbReference type="Gene3D" id="1.10.260.40">
    <property type="entry name" value="lambda repressor-like DNA-binding domains"/>
    <property type="match status" value="1"/>
</dbReference>
<protein>
    <submittedName>
        <fullName evidence="2">Transcriptional regulator with XRE-family HTH domain</fullName>
    </submittedName>
</protein>
<dbReference type="SMART" id="SM00530">
    <property type="entry name" value="HTH_XRE"/>
    <property type="match status" value="1"/>
</dbReference>